<reference evidence="2 3" key="2">
    <citation type="journal article" date="2011" name="ISME J.">
        <title>RNA-seq reveals cooperative metabolic interactions between two termite-gut spirochete species in co-culture.</title>
        <authorList>
            <person name="Rosenthal A.Z."/>
            <person name="Matson E.G."/>
            <person name="Eldar A."/>
            <person name="Leadbetter J.R."/>
        </authorList>
    </citation>
    <scope>NUCLEOTIDE SEQUENCE [LARGE SCALE GENOMIC DNA]</scope>
    <source>
        <strain evidence="3">ATCC BAA-887 / DSM 12427 / ZAS-2</strain>
    </source>
</reference>
<dbReference type="AlphaFoldDB" id="F5YMV7"/>
<accession>F5YMV7</accession>
<dbReference type="OrthoDB" id="9842125at2"/>
<protein>
    <recommendedName>
        <fullName evidence="4">Outer membrane protein beta-barrel domain-containing protein</fullName>
    </recommendedName>
</protein>
<dbReference type="eggNOG" id="ENOG5031E07">
    <property type="taxonomic scope" value="Bacteria"/>
</dbReference>
<proteinExistence type="predicted"/>
<gene>
    <name evidence="2" type="ordered locus">TREPR_1711</name>
</gene>
<organism evidence="2 3">
    <name type="scientific">Treponema primitia (strain ATCC BAA-887 / DSM 12427 / ZAS-2)</name>
    <dbReference type="NCBI Taxonomy" id="545694"/>
    <lineage>
        <taxon>Bacteria</taxon>
        <taxon>Pseudomonadati</taxon>
        <taxon>Spirochaetota</taxon>
        <taxon>Spirochaetia</taxon>
        <taxon>Spirochaetales</taxon>
        <taxon>Treponemataceae</taxon>
        <taxon>Treponema</taxon>
    </lineage>
</organism>
<dbReference type="EMBL" id="CP001843">
    <property type="protein sequence ID" value="AEF85530.1"/>
    <property type="molecule type" value="Genomic_DNA"/>
</dbReference>
<keyword evidence="3" id="KW-1185">Reference proteome</keyword>
<dbReference type="Proteomes" id="UP000009223">
    <property type="component" value="Chromosome"/>
</dbReference>
<dbReference type="KEGG" id="tpi:TREPR_1711"/>
<feature type="signal peptide" evidence="1">
    <location>
        <begin position="1"/>
        <end position="19"/>
    </location>
</feature>
<evidence type="ECO:0000313" key="2">
    <source>
        <dbReference type="EMBL" id="AEF85530.1"/>
    </source>
</evidence>
<feature type="chain" id="PRO_5003331996" description="Outer membrane protein beta-barrel domain-containing protein" evidence="1">
    <location>
        <begin position="20"/>
        <end position="264"/>
    </location>
</feature>
<evidence type="ECO:0000313" key="3">
    <source>
        <dbReference type="Proteomes" id="UP000009223"/>
    </source>
</evidence>
<evidence type="ECO:0000256" key="1">
    <source>
        <dbReference type="SAM" id="SignalP"/>
    </source>
</evidence>
<dbReference type="HOGENOM" id="CLU_1053533_0_0_12"/>
<keyword evidence="1" id="KW-0732">Signal</keyword>
<dbReference type="RefSeq" id="WP_015708414.1">
    <property type="nucleotide sequence ID" value="NC_015578.1"/>
</dbReference>
<name>F5YMV7_TREPZ</name>
<sequence length="264" mass="29290">MKKTLLVFLTFALTVSAYCVEFSLSAGGGLTGIAHRKQAEVRDEFKNYEGDGQYGGLIKIPTPQTIEATQQGFFDTDEIVGGVGAHGFFDVTYVEVNAAFLVTRIEQTVHIPDLPNISSNFAGSEVYDHLVTQVYFSMFGKYPFKIKNSAWTIFPLIGATYEVALSEEDDRFINSFKKVVALGYEMPNLGELLNSLWIKAGVGADYSLEKMANKPLFLRTELLYGLKLPNNYESDTAGYWEDNLKGMSNGLTLSLALAYKIKSF</sequence>
<evidence type="ECO:0008006" key="4">
    <source>
        <dbReference type="Google" id="ProtNLM"/>
    </source>
</evidence>
<reference evidence="3" key="1">
    <citation type="submission" date="2009-12" db="EMBL/GenBank/DDBJ databases">
        <title>Complete sequence of Treponema primitia strain ZAS-2.</title>
        <authorList>
            <person name="Tetu S.G."/>
            <person name="Matson E."/>
            <person name="Ren Q."/>
            <person name="Seshadri R."/>
            <person name="Elbourne L."/>
            <person name="Hassan K.A."/>
            <person name="Durkin A."/>
            <person name="Radune D."/>
            <person name="Mohamoud Y."/>
            <person name="Shay R."/>
            <person name="Jin S."/>
            <person name="Zhang X."/>
            <person name="Lucey K."/>
            <person name="Ballor N.R."/>
            <person name="Ottesen E."/>
            <person name="Rosenthal R."/>
            <person name="Allen A."/>
            <person name="Leadbetter J.R."/>
            <person name="Paulsen I.T."/>
        </authorList>
    </citation>
    <scope>NUCLEOTIDE SEQUENCE [LARGE SCALE GENOMIC DNA]</scope>
    <source>
        <strain evidence="3">ATCC BAA-887 / DSM 12427 / ZAS-2</strain>
    </source>
</reference>
<dbReference type="STRING" id="545694.TREPR_1711"/>